<sequence>MTRGFELDPEVLYRGAARLDTAADGANEAANTAGAATGAAEDFGPSAQAQETASAWAALVKTRADEMASLASSTRELAHAVRAAADTYEQADSEHSEDLQQKEMEPTTEQERQRRGESQERQQQESAEAEAEEEARRRGPSEGN</sequence>
<feature type="compositionally biased region" description="Basic and acidic residues" evidence="1">
    <location>
        <begin position="92"/>
        <end position="123"/>
    </location>
</feature>
<evidence type="ECO:0000256" key="1">
    <source>
        <dbReference type="SAM" id="MobiDB-lite"/>
    </source>
</evidence>
<dbReference type="Proteomes" id="UP000004691">
    <property type="component" value="Unassembled WGS sequence"/>
</dbReference>
<name>I0UZ21_9PSEU</name>
<dbReference type="STRING" id="882086.SacxiDRAFT_0859"/>
<dbReference type="GO" id="GO:0009306">
    <property type="term" value="P:protein secretion"/>
    <property type="evidence" value="ECO:0007669"/>
    <property type="project" value="InterPro"/>
</dbReference>
<protein>
    <recommendedName>
        <fullName evidence="4">Excreted virulence factor EspC, type VII ESX diderm</fullName>
    </recommendedName>
</protein>
<dbReference type="Pfam" id="PF10824">
    <property type="entry name" value="T7SS_ESX_EspC"/>
    <property type="match status" value="1"/>
</dbReference>
<evidence type="ECO:0000313" key="2">
    <source>
        <dbReference type="EMBL" id="EID53124.1"/>
    </source>
</evidence>
<dbReference type="EMBL" id="JH636049">
    <property type="protein sequence ID" value="EID53124.1"/>
    <property type="molecule type" value="Genomic_DNA"/>
</dbReference>
<dbReference type="AlphaFoldDB" id="I0UZ21"/>
<feature type="region of interest" description="Disordered" evidence="1">
    <location>
        <begin position="82"/>
        <end position="144"/>
    </location>
</feature>
<evidence type="ECO:0000313" key="3">
    <source>
        <dbReference type="Proteomes" id="UP000004691"/>
    </source>
</evidence>
<feature type="compositionally biased region" description="Basic and acidic residues" evidence="1">
    <location>
        <begin position="134"/>
        <end position="144"/>
    </location>
</feature>
<proteinExistence type="predicted"/>
<keyword evidence="3" id="KW-1185">Reference proteome</keyword>
<dbReference type="InterPro" id="IPR022536">
    <property type="entry name" value="EspC"/>
</dbReference>
<dbReference type="RefSeq" id="WP_006237237.1">
    <property type="nucleotide sequence ID" value="NZ_JH636049.1"/>
</dbReference>
<dbReference type="HOGENOM" id="CLU_150051_0_0_11"/>
<accession>I0UZ21</accession>
<organism evidence="2 3">
    <name type="scientific">Saccharomonospora xinjiangensis XJ-54</name>
    <dbReference type="NCBI Taxonomy" id="882086"/>
    <lineage>
        <taxon>Bacteria</taxon>
        <taxon>Bacillati</taxon>
        <taxon>Actinomycetota</taxon>
        <taxon>Actinomycetes</taxon>
        <taxon>Pseudonocardiales</taxon>
        <taxon>Pseudonocardiaceae</taxon>
        <taxon>Saccharomonospora</taxon>
    </lineage>
</organism>
<gene>
    <name evidence="2" type="ORF">SacxiDRAFT_0859</name>
</gene>
<reference evidence="2 3" key="1">
    <citation type="submission" date="2012-01" db="EMBL/GenBank/DDBJ databases">
        <title>Improved High-Quality Draft sequence of Saccharomonospora xinjiangensis XJ-54.</title>
        <authorList>
            <consortium name="US DOE Joint Genome Institute"/>
            <person name="Lucas S."/>
            <person name="Han J."/>
            <person name="Lapidus A."/>
            <person name="Cheng J.-F."/>
            <person name="Goodwin L."/>
            <person name="Pitluck S."/>
            <person name="Peters L."/>
            <person name="Mikhailova N."/>
            <person name="Teshima H."/>
            <person name="Detter J.C."/>
            <person name="Han C."/>
            <person name="Tapia R."/>
            <person name="Land M."/>
            <person name="Hauser L."/>
            <person name="Kyrpides N."/>
            <person name="Ivanova N."/>
            <person name="Pagani I."/>
            <person name="Brambilla E.-M."/>
            <person name="Klenk H.-P."/>
            <person name="Woyke T."/>
        </authorList>
    </citation>
    <scope>NUCLEOTIDE SEQUENCE [LARGE SCALE GENOMIC DNA]</scope>
    <source>
        <strain evidence="2 3">XJ-54</strain>
    </source>
</reference>
<evidence type="ECO:0008006" key="4">
    <source>
        <dbReference type="Google" id="ProtNLM"/>
    </source>
</evidence>